<protein>
    <submittedName>
        <fullName evidence="2">Uncharacterized protein</fullName>
    </submittedName>
</protein>
<evidence type="ECO:0000313" key="3">
    <source>
        <dbReference type="Proteomes" id="UP000011976"/>
    </source>
</evidence>
<gene>
    <name evidence="2" type="ORF">PANT_14d00017</name>
</gene>
<reference evidence="3" key="1">
    <citation type="journal article" date="2013" name="Genome Announc.">
        <title>Genome sequence of the basidiomycetous yeast Pseudozyma antarctica T-34, a producer of the glycolipid biosurfactants mannosylerythritol lipids.</title>
        <authorList>
            <person name="Morita T."/>
            <person name="Koike H."/>
            <person name="Koyama Y."/>
            <person name="Hagiwara H."/>
            <person name="Ito E."/>
            <person name="Fukuoka T."/>
            <person name="Imura T."/>
            <person name="Machida M."/>
            <person name="Kitamoto D."/>
        </authorList>
    </citation>
    <scope>NUCLEOTIDE SEQUENCE [LARGE SCALE GENOMIC DNA]</scope>
    <source>
        <strain evidence="3">T-34</strain>
    </source>
</reference>
<dbReference type="EMBL" id="DF196780">
    <property type="protein sequence ID" value="GAC75055.1"/>
    <property type="molecule type" value="Genomic_DNA"/>
</dbReference>
<dbReference type="Proteomes" id="UP000011976">
    <property type="component" value="Unassembled WGS sequence"/>
</dbReference>
<dbReference type="AlphaFoldDB" id="M9M3Y5"/>
<name>M9M3Y5_PSEA3</name>
<evidence type="ECO:0000256" key="1">
    <source>
        <dbReference type="SAM" id="MobiDB-lite"/>
    </source>
</evidence>
<dbReference type="OrthoDB" id="2550916at2759"/>
<evidence type="ECO:0000313" key="2">
    <source>
        <dbReference type="EMBL" id="GAC75055.1"/>
    </source>
</evidence>
<organism evidence="2 3">
    <name type="scientific">Pseudozyma antarctica (strain T-34)</name>
    <name type="common">Yeast</name>
    <name type="synonym">Candida antarctica</name>
    <dbReference type="NCBI Taxonomy" id="1151754"/>
    <lineage>
        <taxon>Eukaryota</taxon>
        <taxon>Fungi</taxon>
        <taxon>Dikarya</taxon>
        <taxon>Basidiomycota</taxon>
        <taxon>Ustilaginomycotina</taxon>
        <taxon>Ustilaginomycetes</taxon>
        <taxon>Ustilaginales</taxon>
        <taxon>Ustilaginaceae</taxon>
        <taxon>Moesziomyces</taxon>
    </lineage>
</organism>
<accession>M9M3Y5</accession>
<feature type="region of interest" description="Disordered" evidence="1">
    <location>
        <begin position="122"/>
        <end position="152"/>
    </location>
</feature>
<proteinExistence type="predicted"/>
<sequence>MLRDVISSEHLNTRQLSYLSIIYGTVMTKEAGDNEKGRGAHEPWTNKERHIIVQHVLKHVLANVGYGTIFNELIDVLDKQGLPKRTTQQELTNTNGLPARVRHQLQDQWRRKICKELLSIYGPATQDGSDTSPRSPSKAGGGSPSKRKRPTE</sequence>